<dbReference type="RefSeq" id="WP_084432540.1">
    <property type="nucleotide sequence ID" value="NZ_FWXV01000009.1"/>
</dbReference>
<accession>A0A1Y5Y192</accession>
<organism evidence="1 2">
    <name type="scientific">Kibdelosporangium aridum</name>
    <dbReference type="NCBI Taxonomy" id="2030"/>
    <lineage>
        <taxon>Bacteria</taxon>
        <taxon>Bacillati</taxon>
        <taxon>Actinomycetota</taxon>
        <taxon>Actinomycetes</taxon>
        <taxon>Pseudonocardiales</taxon>
        <taxon>Pseudonocardiaceae</taxon>
        <taxon>Kibdelosporangium</taxon>
    </lineage>
</organism>
<evidence type="ECO:0000313" key="2">
    <source>
        <dbReference type="Proteomes" id="UP000192674"/>
    </source>
</evidence>
<dbReference type="InterPro" id="IPR036689">
    <property type="entry name" value="ESAT-6-like_sf"/>
</dbReference>
<name>A0A1Y5Y192_KIBAR</name>
<dbReference type="SUPFAM" id="SSF140453">
    <property type="entry name" value="EsxAB dimer-like"/>
    <property type="match status" value="1"/>
</dbReference>
<evidence type="ECO:0000313" key="1">
    <source>
        <dbReference type="EMBL" id="SMD23589.1"/>
    </source>
</evidence>
<protein>
    <submittedName>
        <fullName evidence="1">Uncharacterized protein</fullName>
    </submittedName>
</protein>
<proteinExistence type="predicted"/>
<keyword evidence="2" id="KW-1185">Reference proteome</keyword>
<dbReference type="AlphaFoldDB" id="A0A1Y5Y192"/>
<dbReference type="EMBL" id="FWXV01000009">
    <property type="protein sequence ID" value="SMD23589.1"/>
    <property type="molecule type" value="Genomic_DNA"/>
</dbReference>
<sequence>MSPPVDSEVDAGVLDGIASTLRRTSAEVDAVGNSVPAAPDAGDGTPAIVGIMARLVDNAGQLVIGAAAAAEAVAKGNSRYQENEAATAGNLNNAGGTG</sequence>
<dbReference type="Proteomes" id="UP000192674">
    <property type="component" value="Unassembled WGS sequence"/>
</dbReference>
<dbReference type="OrthoDB" id="3700024at2"/>
<reference evidence="1 2" key="1">
    <citation type="submission" date="2017-04" db="EMBL/GenBank/DDBJ databases">
        <authorList>
            <person name="Afonso C.L."/>
            <person name="Miller P.J."/>
            <person name="Scott M.A."/>
            <person name="Spackman E."/>
            <person name="Goraichik I."/>
            <person name="Dimitrov K.M."/>
            <person name="Suarez D.L."/>
            <person name="Swayne D.E."/>
        </authorList>
    </citation>
    <scope>NUCLEOTIDE SEQUENCE [LARGE SCALE GENOMIC DNA]</scope>
    <source>
        <strain evidence="1 2">DSM 43828</strain>
    </source>
</reference>
<gene>
    <name evidence="1" type="ORF">SAMN05661093_08113</name>
</gene>